<proteinExistence type="predicted"/>
<dbReference type="InterPro" id="IPR011545">
    <property type="entry name" value="DEAD/DEAH_box_helicase_dom"/>
</dbReference>
<dbReference type="PANTHER" id="PTHR47957">
    <property type="entry name" value="ATP-DEPENDENT HELICASE HRQ1"/>
    <property type="match status" value="1"/>
</dbReference>
<dbReference type="InterPro" id="IPR027417">
    <property type="entry name" value="P-loop_NTPase"/>
</dbReference>
<evidence type="ECO:0000259" key="4">
    <source>
        <dbReference type="PROSITE" id="PS51192"/>
    </source>
</evidence>
<protein>
    <submittedName>
        <fullName evidence="6">DEAD/DEAH box helicase</fullName>
    </submittedName>
</protein>
<dbReference type="Pfam" id="PF00271">
    <property type="entry name" value="Helicase_C"/>
    <property type="match status" value="1"/>
</dbReference>
<name>A0ABS2ZCP2_9BACL</name>
<dbReference type="Pfam" id="PF09369">
    <property type="entry name" value="MZB"/>
    <property type="match status" value="1"/>
</dbReference>
<keyword evidence="3" id="KW-0175">Coiled coil</keyword>
<dbReference type="InterPro" id="IPR018973">
    <property type="entry name" value="MZB"/>
</dbReference>
<sequence length="1601" mass="183160">MGLNPITTTQKIKKEYVEYLSSMFFFQDKDLMKQAKQHLSKEGKFVKGPFIEITQPFITGKSIQAFIDEGLVSTEFYKLKEHFPLDRTLYIHQETSMRKVIEGKNIIVATGTGSGKTECFLLPIINELMREKEAGTLNSGIRALLLYPMNALANDQIGRLRGILNDYPDITFGRYTGETEESQKKAEELFAKTNPDVELIPNELISRERMRENPPHILLTNYAMLEYLLLRPNDNVFFDQKHSENWKFIVLDEAHTYNGAKGTEISMLIQKLKERISKNQKQRLTCIATSATLGGGKEAYKEVAKFASDLFHEPFYPDDIIESKRVNLLERNLNGVKRASREYFGLARNYSNSELFDLLKNDLNVIKLQDILQKKPQLLSDLTKLFFQDENLSASEKLEALVEIVNLCAMAKEDGNSMPLLPARYHVFAKALEGAYVSLYKKRRLFLDRRKTYILDNGNKVATFELANCQRCGQEYITGRTENETLIHADADVDIEGVVRRKQEYYMLCSAEDDLDISSIDGDESIVEGGDISIDSDEFILCTACGYIEPEGKKRRTNCCDYSSEKYIKVLKIKMPEYTVNTCLKCGNHSKNIVKQFRTADDPATEVLTRSLYQCIPPNKKNIMEDDLFGEGEDIDEELLGRKLLVFSDSRQEAAFFASYLQSKYLNILWRNAIIHQLGNLQEYDDIRLDSLVNAVVKYGKQKKLFENGLDDIEKQKHIQTVLIKEFMNTERQIGLEGLGLISFVPEKPAKWSKLNMNSLGIDQDLELTIDELWELYRVIFNSLRDMNAITFPELVSITDQTFAPRNKEVYFKLESEKSVSGNNILGWLPRENSNNRRLDFIQKLFKAKGYSQDEASEKARSLLKELLVGKLYKGFWVKDEYIFETPLPREGTVLKLNYKKWQVVNPELLYICDKCSSILSSNLRGICPTFRCDGKLSDYKEDMNRFSYFKDLYTNMKPLPLIANEHTAQLTSEYASRLQNRFEKGEVNVLSCSTTFEMGVDVGQLEAVFMRNVPPETANYIQRAGRAGRRTESTAFSLTYAKRRSHDLTYYQFPEKIIGGMIKAPYIEMNNEKIVLRHMFSVVFAWFFRKYETYYGKVDNFLNISGDGGESAVQVLKEILSEQPEDLKQSLEYIVPESKSLRAFVDIENWKWIDYLVKDDEGALVIAESSVKEIIEELEELKKKLDSERKPSDSILKIQNTYLQKDVLSFLSSSNVLPKYGFPVDVVSLDILHNGENAKVVNISRDLKLAISEFAPGSEIVANKKVWKPYALNMSRMKGWPVQQYAICKTCGRLYGYHVDLGTSYEEKETNCCNEPLNYHYYLQPVFGFSTKADDLPGNPGERRKAKPLPSRVKFDTYVDEELELTETFHNVVKIANHEIDVKYSSRGKMVIVNNGGGMGYSLCKRCGYITQTRPIKSKNKQEMKAEHKTKLGKKCENTYLYNIHLGHDFITDVVEIKLPLISIKYIEKSFWPSLLYAIMEGASIELGVARSEIGGCLYRADGVDVTNTSIILYDDVPGGAGHAKKISQHLMGILENAKLKVAGSCGCGEETSCYGCLRSFENQFYHEILQRGIAYKYLTELLGTNHVKQVADYETIFNS</sequence>
<dbReference type="Proteomes" id="UP001319060">
    <property type="component" value="Unassembled WGS sequence"/>
</dbReference>
<dbReference type="EMBL" id="JAFHKS010000042">
    <property type="protein sequence ID" value="MBN3545094.1"/>
    <property type="molecule type" value="Genomic_DNA"/>
</dbReference>
<dbReference type="InterPro" id="IPR014001">
    <property type="entry name" value="Helicase_ATP-bd"/>
</dbReference>
<evidence type="ECO:0000256" key="3">
    <source>
        <dbReference type="SAM" id="Coils"/>
    </source>
</evidence>
<organism evidence="6 7">
    <name type="scientific">Fictibacillus barbaricus</name>
    <dbReference type="NCBI Taxonomy" id="182136"/>
    <lineage>
        <taxon>Bacteria</taxon>
        <taxon>Bacillati</taxon>
        <taxon>Bacillota</taxon>
        <taxon>Bacilli</taxon>
        <taxon>Bacillales</taxon>
        <taxon>Fictibacillaceae</taxon>
        <taxon>Fictibacillus</taxon>
    </lineage>
</organism>
<dbReference type="SUPFAM" id="SSF52540">
    <property type="entry name" value="P-loop containing nucleoside triphosphate hydrolases"/>
    <property type="match status" value="2"/>
</dbReference>
<evidence type="ECO:0000313" key="7">
    <source>
        <dbReference type="Proteomes" id="UP001319060"/>
    </source>
</evidence>
<dbReference type="InterPro" id="IPR001650">
    <property type="entry name" value="Helicase_C-like"/>
</dbReference>
<keyword evidence="6" id="KW-0378">Hydrolase</keyword>
<feature type="domain" description="Helicase ATP-binding" evidence="4">
    <location>
        <begin position="97"/>
        <end position="311"/>
    </location>
</feature>
<evidence type="ECO:0000256" key="1">
    <source>
        <dbReference type="ARBA" id="ARBA00022741"/>
    </source>
</evidence>
<accession>A0ABS2ZCP2</accession>
<dbReference type="PANTHER" id="PTHR47957:SF3">
    <property type="entry name" value="ATP-DEPENDENT HELICASE HRQ1"/>
    <property type="match status" value="1"/>
</dbReference>
<gene>
    <name evidence="6" type="ORF">JYA64_07300</name>
</gene>
<keyword evidence="7" id="KW-1185">Reference proteome</keyword>
<evidence type="ECO:0000259" key="5">
    <source>
        <dbReference type="PROSITE" id="PS51194"/>
    </source>
</evidence>
<keyword evidence="1" id="KW-0547">Nucleotide-binding</keyword>
<dbReference type="CDD" id="cd17923">
    <property type="entry name" value="DEXHc_Hrq1-like"/>
    <property type="match status" value="1"/>
</dbReference>
<feature type="coiled-coil region" evidence="3">
    <location>
        <begin position="1165"/>
        <end position="1192"/>
    </location>
</feature>
<keyword evidence="6" id="KW-0347">Helicase</keyword>
<evidence type="ECO:0000313" key="6">
    <source>
        <dbReference type="EMBL" id="MBN3545094.1"/>
    </source>
</evidence>
<dbReference type="SMART" id="SM00490">
    <property type="entry name" value="HELICc"/>
    <property type="match status" value="1"/>
</dbReference>
<dbReference type="Gene3D" id="3.40.50.300">
    <property type="entry name" value="P-loop containing nucleotide triphosphate hydrolases"/>
    <property type="match status" value="2"/>
</dbReference>
<dbReference type="PROSITE" id="PS51192">
    <property type="entry name" value="HELICASE_ATP_BIND_1"/>
    <property type="match status" value="1"/>
</dbReference>
<comment type="caution">
    <text evidence="6">The sequence shown here is derived from an EMBL/GenBank/DDBJ whole genome shotgun (WGS) entry which is preliminary data.</text>
</comment>
<dbReference type="SMART" id="SM00487">
    <property type="entry name" value="DEXDc"/>
    <property type="match status" value="1"/>
</dbReference>
<keyword evidence="2" id="KW-0067">ATP-binding</keyword>
<dbReference type="Pfam" id="PF00270">
    <property type="entry name" value="DEAD"/>
    <property type="match status" value="1"/>
</dbReference>
<feature type="domain" description="Helicase C-terminal" evidence="5">
    <location>
        <begin position="908"/>
        <end position="1076"/>
    </location>
</feature>
<dbReference type="GO" id="GO:0004386">
    <property type="term" value="F:helicase activity"/>
    <property type="evidence" value="ECO:0007669"/>
    <property type="project" value="UniProtKB-KW"/>
</dbReference>
<reference evidence="6 7" key="1">
    <citation type="submission" date="2021-01" db="EMBL/GenBank/DDBJ databases">
        <title>Genome Sequencing of Type Strains.</title>
        <authorList>
            <person name="Lemaire J.F."/>
            <person name="Inderbitzin P."/>
            <person name="Collins S.B."/>
            <person name="Wespe N."/>
            <person name="Knight-Connoni V."/>
        </authorList>
    </citation>
    <scope>NUCLEOTIDE SEQUENCE [LARGE SCALE GENOMIC DNA]</scope>
    <source>
        <strain evidence="6 7">DSM 14730</strain>
    </source>
</reference>
<dbReference type="RefSeq" id="WP_188403274.1">
    <property type="nucleotide sequence ID" value="NZ_BMCE01000002.1"/>
</dbReference>
<dbReference type="PROSITE" id="PS51194">
    <property type="entry name" value="HELICASE_CTER"/>
    <property type="match status" value="1"/>
</dbReference>
<evidence type="ECO:0000256" key="2">
    <source>
        <dbReference type="ARBA" id="ARBA00022840"/>
    </source>
</evidence>